<feature type="compositionally biased region" description="Low complexity" evidence="9">
    <location>
        <begin position="1059"/>
        <end position="1069"/>
    </location>
</feature>
<feature type="compositionally biased region" description="Basic residues" evidence="9">
    <location>
        <begin position="1241"/>
        <end position="1260"/>
    </location>
</feature>
<dbReference type="SMART" id="SM00360">
    <property type="entry name" value="RRM"/>
    <property type="match status" value="1"/>
</dbReference>
<evidence type="ECO:0000256" key="6">
    <source>
        <dbReference type="ARBA" id="ARBA00023163"/>
    </source>
</evidence>
<dbReference type="PROSITE" id="PS50102">
    <property type="entry name" value="RRM"/>
    <property type="match status" value="1"/>
</dbReference>
<keyword evidence="2" id="KW-0597">Phosphoprotein</keyword>
<feature type="compositionally biased region" description="Polar residues" evidence="9">
    <location>
        <begin position="469"/>
        <end position="528"/>
    </location>
</feature>
<evidence type="ECO:0000256" key="4">
    <source>
        <dbReference type="ARBA" id="ARBA00023015"/>
    </source>
</evidence>
<feature type="compositionally biased region" description="Polar residues" evidence="9">
    <location>
        <begin position="825"/>
        <end position="853"/>
    </location>
</feature>
<feature type="compositionally biased region" description="Low complexity" evidence="9">
    <location>
        <begin position="685"/>
        <end position="694"/>
    </location>
</feature>
<evidence type="ECO:0000259" key="10">
    <source>
        <dbReference type="PROSITE" id="PS50102"/>
    </source>
</evidence>
<feature type="compositionally biased region" description="Basic and acidic residues" evidence="9">
    <location>
        <begin position="330"/>
        <end position="340"/>
    </location>
</feature>
<feature type="compositionally biased region" description="Basic residues" evidence="9">
    <location>
        <begin position="400"/>
        <end position="410"/>
    </location>
</feature>
<feature type="compositionally biased region" description="Low complexity" evidence="9">
    <location>
        <begin position="1166"/>
        <end position="1190"/>
    </location>
</feature>
<keyword evidence="7" id="KW-0539">Nucleus</keyword>
<dbReference type="Ensembl" id="ENSAPOT00000017792.1">
    <property type="protein sequence ID" value="ENSAPOP00000028029.1"/>
    <property type="gene ID" value="ENSAPOG00000012945.1"/>
</dbReference>
<dbReference type="InterPro" id="IPR035979">
    <property type="entry name" value="RBD_domain_sf"/>
</dbReference>
<feature type="region of interest" description="Disordered" evidence="9">
    <location>
        <begin position="1059"/>
        <end position="1283"/>
    </location>
</feature>
<feature type="compositionally biased region" description="Basic residues" evidence="9">
    <location>
        <begin position="1156"/>
        <end position="1165"/>
    </location>
</feature>
<organism evidence="11 12">
    <name type="scientific">Acanthochromis polyacanthus</name>
    <name type="common">spiny chromis</name>
    <dbReference type="NCBI Taxonomy" id="80966"/>
    <lineage>
        <taxon>Eukaryota</taxon>
        <taxon>Metazoa</taxon>
        <taxon>Chordata</taxon>
        <taxon>Craniata</taxon>
        <taxon>Vertebrata</taxon>
        <taxon>Euteleostomi</taxon>
        <taxon>Actinopterygii</taxon>
        <taxon>Neopterygii</taxon>
        <taxon>Teleostei</taxon>
        <taxon>Neoteleostei</taxon>
        <taxon>Acanthomorphata</taxon>
        <taxon>Ovalentaria</taxon>
        <taxon>Pomacentridae</taxon>
        <taxon>Acanthochromis</taxon>
    </lineage>
</organism>
<dbReference type="Pfam" id="PF00076">
    <property type="entry name" value="RRM_1"/>
    <property type="match status" value="1"/>
</dbReference>
<evidence type="ECO:0000256" key="3">
    <source>
        <dbReference type="ARBA" id="ARBA00022884"/>
    </source>
</evidence>
<evidence type="ECO:0000256" key="7">
    <source>
        <dbReference type="ARBA" id="ARBA00023242"/>
    </source>
</evidence>
<feature type="compositionally biased region" description="Basic and acidic residues" evidence="9">
    <location>
        <begin position="388"/>
        <end position="399"/>
    </location>
</feature>
<dbReference type="Proteomes" id="UP000257200">
    <property type="component" value="Unplaced"/>
</dbReference>
<dbReference type="InterPro" id="IPR034605">
    <property type="entry name" value="PGC-1"/>
</dbReference>
<feature type="compositionally biased region" description="Basic and acidic residues" evidence="9">
    <location>
        <begin position="855"/>
        <end position="864"/>
    </location>
</feature>
<dbReference type="FunCoup" id="A0A3Q1GFC6">
    <property type="interactions" value="1292"/>
</dbReference>
<feature type="compositionally biased region" description="Low complexity" evidence="9">
    <location>
        <begin position="1229"/>
        <end position="1240"/>
    </location>
</feature>
<feature type="region of interest" description="Disordered" evidence="9">
    <location>
        <begin position="823"/>
        <end position="879"/>
    </location>
</feature>
<feature type="compositionally biased region" description="Polar residues" evidence="9">
    <location>
        <begin position="697"/>
        <end position="708"/>
    </location>
</feature>
<keyword evidence="6" id="KW-0804">Transcription</keyword>
<feature type="compositionally biased region" description="Polar residues" evidence="9">
    <location>
        <begin position="551"/>
        <end position="565"/>
    </location>
</feature>
<dbReference type="STRING" id="80966.ENSAPOP00000028029"/>
<dbReference type="GeneTree" id="ENSGT00950000183137"/>
<feature type="compositionally biased region" description="Basic and acidic residues" evidence="9">
    <location>
        <begin position="637"/>
        <end position="657"/>
    </location>
</feature>
<evidence type="ECO:0000313" key="12">
    <source>
        <dbReference type="Proteomes" id="UP000257200"/>
    </source>
</evidence>
<feature type="region of interest" description="Disordered" evidence="9">
    <location>
        <begin position="756"/>
        <end position="788"/>
    </location>
</feature>
<dbReference type="InterPro" id="IPR000504">
    <property type="entry name" value="RRM_dom"/>
</dbReference>
<dbReference type="GO" id="GO:0045944">
    <property type="term" value="P:positive regulation of transcription by RNA polymerase II"/>
    <property type="evidence" value="ECO:0007669"/>
    <property type="project" value="TreeGrafter"/>
</dbReference>
<accession>A0A3Q1GFC6</accession>
<dbReference type="GO" id="GO:0003712">
    <property type="term" value="F:transcription coregulator activity"/>
    <property type="evidence" value="ECO:0007669"/>
    <property type="project" value="InterPro"/>
</dbReference>
<feature type="compositionally biased region" description="Basic and acidic residues" evidence="9">
    <location>
        <begin position="1119"/>
        <end position="1133"/>
    </location>
</feature>
<feature type="region of interest" description="Disordered" evidence="9">
    <location>
        <begin position="201"/>
        <end position="234"/>
    </location>
</feature>
<protein>
    <submittedName>
        <fullName evidence="11">PPARG related coactivator 1</fullName>
    </submittedName>
</protein>
<dbReference type="GO" id="GO:0003723">
    <property type="term" value="F:RNA binding"/>
    <property type="evidence" value="ECO:0007669"/>
    <property type="project" value="UniProtKB-UniRule"/>
</dbReference>
<comment type="subcellular location">
    <subcellularLocation>
        <location evidence="1">Nucleus</location>
    </subcellularLocation>
</comment>
<feature type="compositionally biased region" description="Basic and acidic residues" evidence="9">
    <location>
        <begin position="429"/>
        <end position="448"/>
    </location>
</feature>
<dbReference type="Gene3D" id="3.30.70.330">
    <property type="match status" value="1"/>
</dbReference>
<feature type="region of interest" description="Disordered" evidence="9">
    <location>
        <begin position="685"/>
        <end position="720"/>
    </location>
</feature>
<feature type="compositionally biased region" description="Polar residues" evidence="9">
    <location>
        <begin position="1070"/>
        <end position="1080"/>
    </location>
</feature>
<evidence type="ECO:0000256" key="1">
    <source>
        <dbReference type="ARBA" id="ARBA00004123"/>
    </source>
</evidence>
<dbReference type="GO" id="GO:0005634">
    <property type="term" value="C:nucleus"/>
    <property type="evidence" value="ECO:0007669"/>
    <property type="project" value="UniProtKB-SubCell"/>
</dbReference>
<feature type="region of interest" description="Disordered" evidence="9">
    <location>
        <begin position="329"/>
        <end position="371"/>
    </location>
</feature>
<feature type="compositionally biased region" description="Low complexity" evidence="9">
    <location>
        <begin position="1201"/>
        <end position="1221"/>
    </location>
</feature>
<evidence type="ECO:0000256" key="2">
    <source>
        <dbReference type="ARBA" id="ARBA00022553"/>
    </source>
</evidence>
<keyword evidence="12" id="KW-1185">Reference proteome</keyword>
<name>A0A3Q1GFC6_9TELE</name>
<dbReference type="SUPFAM" id="SSF54928">
    <property type="entry name" value="RNA-binding domain, RBD"/>
    <property type="match status" value="1"/>
</dbReference>
<proteinExistence type="predicted"/>
<evidence type="ECO:0000256" key="5">
    <source>
        <dbReference type="ARBA" id="ARBA00023159"/>
    </source>
</evidence>
<feature type="compositionally biased region" description="Low complexity" evidence="9">
    <location>
        <begin position="618"/>
        <end position="630"/>
    </location>
</feature>
<keyword evidence="4" id="KW-0805">Transcription regulation</keyword>
<reference evidence="11" key="1">
    <citation type="submission" date="2025-08" db="UniProtKB">
        <authorList>
            <consortium name="Ensembl"/>
        </authorList>
    </citation>
    <scope>IDENTIFICATION</scope>
</reference>
<feature type="domain" description="RRM" evidence="10">
    <location>
        <begin position="1292"/>
        <end position="1369"/>
    </location>
</feature>
<dbReference type="InParanoid" id="A0A3Q1GFC6"/>
<feature type="compositionally biased region" description="Polar residues" evidence="9">
    <location>
        <begin position="203"/>
        <end position="217"/>
    </location>
</feature>
<dbReference type="PANTHER" id="PTHR15528:SF5">
    <property type="entry name" value="PEROXISOME PROLIFERATOR-ACTIVATED RECEPTOR GAMMA COACTIVATOR-RELATED PROTEIN 1"/>
    <property type="match status" value="1"/>
</dbReference>
<reference evidence="11" key="2">
    <citation type="submission" date="2025-09" db="UniProtKB">
        <authorList>
            <consortium name="Ensembl"/>
        </authorList>
    </citation>
    <scope>IDENTIFICATION</scope>
</reference>
<feature type="region of interest" description="Disordered" evidence="9">
    <location>
        <begin position="388"/>
        <end position="538"/>
    </location>
</feature>
<keyword evidence="5" id="KW-0010">Activator</keyword>
<keyword evidence="3 8" id="KW-0694">RNA-binding</keyword>
<dbReference type="InterPro" id="IPR012677">
    <property type="entry name" value="Nucleotide-bd_a/b_plait_sf"/>
</dbReference>
<evidence type="ECO:0000256" key="8">
    <source>
        <dbReference type="PROSITE-ProRule" id="PRU00176"/>
    </source>
</evidence>
<evidence type="ECO:0000313" key="11">
    <source>
        <dbReference type="Ensembl" id="ENSAPOP00000028029.1"/>
    </source>
</evidence>
<sequence length="1412" mass="154348">MWQTRAAKPSVQEGTRGRWNYKKKTVTTQPLTRGVTLRHFAGNDGPRVSCRRASLLFIPTRVRQGVDRKMAARWGAGEETLTACNMEFFPIDTLDESAELSPKESLEVLQSCLDPSILSIFEDTPTIETKGLDEESEATLLTALTEILDNVDDENLSPFDTLPDSDLLSGQKGREHSPLRRLLCLSRSPPEKEKLCNARALSTGKSLPRMQTDTLQRSDGEEEEDGSLTLSPLRQDSCPDNGLLDWEGLTLPHPITFEQEGEDGVSVSLGDLVRHMHPYCMTICVENEEGEQLLPEGGILLEVVDQGENGEPILAIPNMDLPVSVPLKELSSEDEQKASDEAEEAASESSEHIIVDDDEDPVSEASVKTAAPVTKGLCSDVKDKMIIKRQKEEIREKSPSRRKKKKKCKKQCQPNPAEERVLRSSTARKTQEAPKKPEKLSVKAEKKSKVPKVPVESTPAPSPDKPTEENSCQSETQAEASTTTLLTENNVQVVTRLSPRQDTAPLTSSPEKTQSSCLPTAVSSQQPDKTPKPLAELEDSSVAPAVILSPVSSESPAVTPSSVTAPITPPVSETLPPVAPTAPEPKPKSLSLAEYRRLRQQKKPAPVEKLDSNSTKWPSLPELPKELLPIPCLPDPNPKDPRRPSPQTAKKEVEEVKPAWQPRGPCAPPTPEALLVPPAYMVASSSKVSAAAAVPRPQQTPEPSTLSPPQKPSVPLLSSVNSTTQNHNAAQLTVPYAPQSAGSSACLQPATRLTSSIDGKCPPALSGGQARVSEIPKSLPESSKFVESTKTCHEITTVAATCSAPSAPQKTTVASQKVPVVAAPTSFNNPVPSDSKSSKPTTNGTQLSDSPSLTKEPDVLETKKTPTTTVTPQKAKSPTQELIEAFTSEIGIEAADLTSLLEQFEETQAKEEQCVPEVSGRAAAVGNSSVELVPEKTVVERVRANDLSSTAALTPPATPPHHMWKPLAPVALLGKSKTAEASKLSPSKVIQIEARPLPSVRSRSKPTPAAATVAPDLACMDHDYCLPNKGTLPGEQGKRWNVKQQSFITIKPIKQHAATTTQTPTAVPASSLQSTTNPTVSAKAPDFPLAEPLETNDEMEGSSVLETPDASPAQQETESTFKDRSPRRGPHERSYRRHASCRSPSPRYSPKERTGGRSRKRRSRHSPSPMSSCSGSDSCSSRSRSRSCSPAKKRYRHRNSESSSSSSSRSSSRFSRSVSRSPPRRRRYSYSSSRSGSWSRSRSRSRSPQRRAQWGRRRQFHSPSYRPSCGNEPKANTEEVKRRKEKAIEERRVVYVGRIRGTMTQKELGERFSLFGDIEECTLHFRDHGDNYGFVTYYDTKDAFTAIENGSKLRKPDELPFDLCFGGRRQFCQTSYADLDSSREYDPLPAKGKYHALDFDTLLKQAQQNLKR</sequence>
<dbReference type="PANTHER" id="PTHR15528">
    <property type="entry name" value="PEROXISOME PROLIFERATOR ACTIVATED RECEPTOR GAMMA COACTIVATOR 1 PGC-1 -RELATED"/>
    <property type="match status" value="1"/>
</dbReference>
<feature type="region of interest" description="Disordered" evidence="9">
    <location>
        <begin position="551"/>
        <end position="671"/>
    </location>
</feature>
<evidence type="ECO:0000256" key="9">
    <source>
        <dbReference type="SAM" id="MobiDB-lite"/>
    </source>
</evidence>